<protein>
    <submittedName>
        <fullName evidence="1">Uncharacterized protein</fullName>
    </submittedName>
</protein>
<dbReference type="AlphaFoldDB" id="C3XS54"/>
<proteinExistence type="predicted"/>
<sequence length="136" mass="14832">MAGVLRGSFSRLLQTTNALPIMKAGIRSEPAKNVLTKSAMTRCWVSCVPVDGLVVVSRTPPHMLQGSQHRRCVLCGSVDRWTNHAGGDRCHPSLGHLQHPKMESRAQEMKLAWRTKPGPGMKMVTCDDASAESSLV</sequence>
<reference evidence="1" key="1">
    <citation type="journal article" date="2008" name="Nature">
        <title>The amphioxus genome and the evolution of the chordate karyotype.</title>
        <authorList>
            <consortium name="US DOE Joint Genome Institute (JGI-PGF)"/>
            <person name="Putnam N.H."/>
            <person name="Butts T."/>
            <person name="Ferrier D.E.K."/>
            <person name="Furlong R.F."/>
            <person name="Hellsten U."/>
            <person name="Kawashima T."/>
            <person name="Robinson-Rechavi M."/>
            <person name="Shoguchi E."/>
            <person name="Terry A."/>
            <person name="Yu J.-K."/>
            <person name="Benito-Gutierrez E.L."/>
            <person name="Dubchak I."/>
            <person name="Garcia-Fernandez J."/>
            <person name="Gibson-Brown J.J."/>
            <person name="Grigoriev I.V."/>
            <person name="Horton A.C."/>
            <person name="de Jong P.J."/>
            <person name="Jurka J."/>
            <person name="Kapitonov V.V."/>
            <person name="Kohara Y."/>
            <person name="Kuroki Y."/>
            <person name="Lindquist E."/>
            <person name="Lucas S."/>
            <person name="Osoegawa K."/>
            <person name="Pennacchio L.A."/>
            <person name="Salamov A.A."/>
            <person name="Satou Y."/>
            <person name="Sauka-Spengler T."/>
            <person name="Schmutz J."/>
            <person name="Shin-I T."/>
            <person name="Toyoda A."/>
            <person name="Bronner-Fraser M."/>
            <person name="Fujiyama A."/>
            <person name="Holland L.Z."/>
            <person name="Holland P.W.H."/>
            <person name="Satoh N."/>
            <person name="Rokhsar D.S."/>
        </authorList>
    </citation>
    <scope>NUCLEOTIDE SEQUENCE [LARGE SCALE GENOMIC DNA]</scope>
    <source>
        <strain evidence="1">S238N-H82</strain>
        <tissue evidence="1">Testes</tissue>
    </source>
</reference>
<organism>
    <name type="scientific">Branchiostoma floridae</name>
    <name type="common">Florida lancelet</name>
    <name type="synonym">Amphioxus</name>
    <dbReference type="NCBI Taxonomy" id="7739"/>
    <lineage>
        <taxon>Eukaryota</taxon>
        <taxon>Metazoa</taxon>
        <taxon>Chordata</taxon>
        <taxon>Cephalochordata</taxon>
        <taxon>Leptocardii</taxon>
        <taxon>Amphioxiformes</taxon>
        <taxon>Branchiostomatidae</taxon>
        <taxon>Branchiostoma</taxon>
    </lineage>
</organism>
<dbReference type="EMBL" id="GG666456">
    <property type="protein sequence ID" value="EEN69522.1"/>
    <property type="molecule type" value="Genomic_DNA"/>
</dbReference>
<name>C3XS54_BRAFL</name>
<dbReference type="InParanoid" id="C3XS54"/>
<gene>
    <name evidence="1" type="ORF">BRAFLDRAFT_71874</name>
</gene>
<accession>C3XS54</accession>
<evidence type="ECO:0000313" key="1">
    <source>
        <dbReference type="EMBL" id="EEN69522.1"/>
    </source>
</evidence>